<evidence type="ECO:0000313" key="2">
    <source>
        <dbReference type="EMBL" id="GGJ52380.1"/>
    </source>
</evidence>
<evidence type="ECO:0000256" key="1">
    <source>
        <dbReference type="SAM" id="MobiDB-lite"/>
    </source>
</evidence>
<proteinExistence type="predicted"/>
<accession>A0ABQ2DF94</accession>
<gene>
    <name evidence="2" type="ORF">GCM10008938_43000</name>
</gene>
<reference evidence="3" key="1">
    <citation type="journal article" date="2019" name="Int. J. Syst. Evol. Microbiol.">
        <title>The Global Catalogue of Microorganisms (GCM) 10K type strain sequencing project: providing services to taxonomists for standard genome sequencing and annotation.</title>
        <authorList>
            <consortium name="The Broad Institute Genomics Platform"/>
            <consortium name="The Broad Institute Genome Sequencing Center for Infectious Disease"/>
            <person name="Wu L."/>
            <person name="Ma J."/>
        </authorList>
    </citation>
    <scope>NUCLEOTIDE SEQUENCE [LARGE SCALE GENOMIC DNA]</scope>
    <source>
        <strain evidence="3">JCM 14370</strain>
    </source>
</reference>
<sequence>MCYDSHMENPDAILRKAGLMSAHVALFNRMNALRQMLFLAEVLDERQASAALVRAGNITTIGPSTQEEPSVTSHRGRTADAATCYSTLAELKGHVAEMYAVTTPELKALNAQAIEALKASDDLAAFAATLTKLDGDGADTARRSRTAPTPPATPAETPATAS</sequence>
<dbReference type="InterPro" id="IPR058793">
    <property type="entry name" value="DDRD"/>
</dbReference>
<dbReference type="Proteomes" id="UP000632222">
    <property type="component" value="Unassembled WGS sequence"/>
</dbReference>
<protein>
    <submittedName>
        <fullName evidence="2">Uncharacterized protein</fullName>
    </submittedName>
</protein>
<organism evidence="2 3">
    <name type="scientific">Deinococcus roseus</name>
    <dbReference type="NCBI Taxonomy" id="392414"/>
    <lineage>
        <taxon>Bacteria</taxon>
        <taxon>Thermotogati</taxon>
        <taxon>Deinococcota</taxon>
        <taxon>Deinococci</taxon>
        <taxon>Deinococcales</taxon>
        <taxon>Deinococcaceae</taxon>
        <taxon>Deinococcus</taxon>
    </lineage>
</organism>
<dbReference type="EMBL" id="BMOD01000024">
    <property type="protein sequence ID" value="GGJ52380.1"/>
    <property type="molecule type" value="Genomic_DNA"/>
</dbReference>
<evidence type="ECO:0000313" key="3">
    <source>
        <dbReference type="Proteomes" id="UP000632222"/>
    </source>
</evidence>
<keyword evidence="3" id="KW-1185">Reference proteome</keyword>
<feature type="region of interest" description="Disordered" evidence="1">
    <location>
        <begin position="134"/>
        <end position="162"/>
    </location>
</feature>
<dbReference type="Pfam" id="PF26517">
    <property type="entry name" value="DDRD"/>
    <property type="match status" value="1"/>
</dbReference>
<comment type="caution">
    <text evidence="2">The sequence shown here is derived from an EMBL/GenBank/DDBJ whole genome shotgun (WGS) entry which is preliminary data.</text>
</comment>
<name>A0ABQ2DF94_9DEIO</name>